<dbReference type="InterPro" id="IPR013702">
    <property type="entry name" value="FIST_domain_N"/>
</dbReference>
<sequence length="368" mass="38824">MEQSLHRFYRGGWDRTPDPALDSPSTLVLLFVAAPPEGEVASALADLTGLFPRSVVVGCSSSGEIYGQELSDGSLVAAVVRFEHTRLRRVSCAISSADQSAEAGRELAGRLRDEGLSAVFTLTDGLLVNGSVYVEALDSALPREVVVTGGLAGDGDRFERTWVIEEGVPVSGRAVAVGLYGDALRVAHGSRGGWDLLGPEREVTRAEGNVLYALDGQPALQIYTKYLGERASGLPATGLLFPLAIRNEEEADGLTVRTILGVDPGQHSITFAGDIPEGCLVRLMRANFDRLIDGAAGAAEDLDLEGYADGPLLCVAISCVGRRLVLGPRVEEEIESVAEGLPASAGLIGYYSYGEISPLASGRCDLHN</sequence>
<evidence type="ECO:0000259" key="1">
    <source>
        <dbReference type="SMART" id="SM00897"/>
    </source>
</evidence>
<gene>
    <name evidence="3" type="ORF">B0D84_00895</name>
</gene>
<reference evidence="3" key="1">
    <citation type="submission" date="2017-02" db="EMBL/GenBank/DDBJ databases">
        <title>Novel co-symbiosis in the unique lucinid bivalve Phacoides pectinatus.</title>
        <authorList>
            <person name="Lim S.J."/>
            <person name="Davis B.G."/>
            <person name="Gill D.E."/>
            <person name="Engel A.S."/>
            <person name="Anderson L.C."/>
            <person name="Campbell B.J."/>
        </authorList>
    </citation>
    <scope>NUCLEOTIDE SEQUENCE [LARGE SCALE GENOMIC DNA]</scope>
    <source>
        <strain evidence="3">LUC13016_P6</strain>
    </source>
</reference>
<feature type="non-terminal residue" evidence="3">
    <location>
        <position position="368"/>
    </location>
</feature>
<keyword evidence="4" id="KW-1185">Reference proteome</keyword>
<proteinExistence type="predicted"/>
<feature type="domain" description="FIST C-domain" evidence="2">
    <location>
        <begin position="219"/>
        <end position="359"/>
    </location>
</feature>
<protein>
    <recommendedName>
        <fullName evidence="5">Histidine kinase</fullName>
    </recommendedName>
</protein>
<comment type="caution">
    <text evidence="3">The sequence shown here is derived from an EMBL/GenBank/DDBJ whole genome shotgun (WGS) entry which is preliminary data.</text>
</comment>
<dbReference type="PANTHER" id="PTHR40252">
    <property type="entry name" value="BLR0328 PROTEIN"/>
    <property type="match status" value="1"/>
</dbReference>
<dbReference type="SMART" id="SM00897">
    <property type="entry name" value="FIST"/>
    <property type="match status" value="1"/>
</dbReference>
<dbReference type="Proteomes" id="UP000243361">
    <property type="component" value="Unassembled WGS sequence"/>
</dbReference>
<dbReference type="Pfam" id="PF10442">
    <property type="entry name" value="FIST_C"/>
    <property type="match status" value="1"/>
</dbReference>
<dbReference type="AlphaFoldDB" id="A0A657PQ60"/>
<accession>A0A657PQ60</accession>
<feature type="domain" description="FIST" evidence="1">
    <location>
        <begin position="24"/>
        <end position="218"/>
    </location>
</feature>
<evidence type="ECO:0000313" key="3">
    <source>
        <dbReference type="EMBL" id="OQX37078.1"/>
    </source>
</evidence>
<dbReference type="Pfam" id="PF08495">
    <property type="entry name" value="FIST"/>
    <property type="match status" value="1"/>
</dbReference>
<dbReference type="EMBL" id="MUIE01000076">
    <property type="protein sequence ID" value="OQX37078.1"/>
    <property type="molecule type" value="Genomic_DNA"/>
</dbReference>
<dbReference type="InterPro" id="IPR019494">
    <property type="entry name" value="FIST_C"/>
</dbReference>
<name>A0A657PQ60_9GAMM</name>
<dbReference type="PANTHER" id="PTHR40252:SF2">
    <property type="entry name" value="BLR0328 PROTEIN"/>
    <property type="match status" value="1"/>
</dbReference>
<organism evidence="3 4">
    <name type="scientific">Candidatus Sedimenticola endophacoides</name>
    <dbReference type="NCBI Taxonomy" id="2548426"/>
    <lineage>
        <taxon>Bacteria</taxon>
        <taxon>Pseudomonadati</taxon>
        <taxon>Pseudomonadota</taxon>
        <taxon>Gammaproteobacteria</taxon>
        <taxon>Chromatiales</taxon>
        <taxon>Sedimenticolaceae</taxon>
        <taxon>Sedimenticola</taxon>
    </lineage>
</organism>
<evidence type="ECO:0008006" key="5">
    <source>
        <dbReference type="Google" id="ProtNLM"/>
    </source>
</evidence>
<dbReference type="SMART" id="SM01204">
    <property type="entry name" value="FIST_C"/>
    <property type="match status" value="1"/>
</dbReference>
<evidence type="ECO:0000259" key="2">
    <source>
        <dbReference type="SMART" id="SM01204"/>
    </source>
</evidence>
<evidence type="ECO:0000313" key="4">
    <source>
        <dbReference type="Proteomes" id="UP000243361"/>
    </source>
</evidence>